<evidence type="ECO:0000313" key="2">
    <source>
        <dbReference type="EMBL" id="KAJ4851431.1"/>
    </source>
</evidence>
<organism evidence="2 3">
    <name type="scientific">Turnera subulata</name>
    <dbReference type="NCBI Taxonomy" id="218843"/>
    <lineage>
        <taxon>Eukaryota</taxon>
        <taxon>Viridiplantae</taxon>
        <taxon>Streptophyta</taxon>
        <taxon>Embryophyta</taxon>
        <taxon>Tracheophyta</taxon>
        <taxon>Spermatophyta</taxon>
        <taxon>Magnoliopsida</taxon>
        <taxon>eudicotyledons</taxon>
        <taxon>Gunneridae</taxon>
        <taxon>Pentapetalae</taxon>
        <taxon>rosids</taxon>
        <taxon>fabids</taxon>
        <taxon>Malpighiales</taxon>
        <taxon>Passifloraceae</taxon>
        <taxon>Turnera</taxon>
    </lineage>
</organism>
<sequence>MKYQKWREGRKGSMMHDDSVTDGKNPSLARESKTVTIVGGAEVLLDIRSINYRGWVKM</sequence>
<feature type="region of interest" description="Disordered" evidence="1">
    <location>
        <begin position="1"/>
        <end position="28"/>
    </location>
</feature>
<accession>A0A9Q0JQF6</accession>
<feature type="compositionally biased region" description="Basic and acidic residues" evidence="1">
    <location>
        <begin position="1"/>
        <end position="21"/>
    </location>
</feature>
<dbReference type="AlphaFoldDB" id="A0A9Q0JQF6"/>
<keyword evidence="3" id="KW-1185">Reference proteome</keyword>
<reference evidence="2" key="2">
    <citation type="journal article" date="2023" name="Plants (Basel)">
        <title>Annotation of the Turnera subulata (Passifloraceae) Draft Genome Reveals the S-Locus Evolved after the Divergence of Turneroideae from Passifloroideae in a Stepwise Manner.</title>
        <authorList>
            <person name="Henning P.M."/>
            <person name="Roalson E.H."/>
            <person name="Mir W."/>
            <person name="McCubbin A.G."/>
            <person name="Shore J.S."/>
        </authorList>
    </citation>
    <scope>NUCLEOTIDE SEQUENCE</scope>
    <source>
        <strain evidence="2">F60SS</strain>
    </source>
</reference>
<name>A0A9Q0JQF6_9ROSI</name>
<gene>
    <name evidence="2" type="ORF">Tsubulata_043964</name>
</gene>
<dbReference type="EMBL" id="JAKUCV010000056">
    <property type="protein sequence ID" value="KAJ4851431.1"/>
    <property type="molecule type" value="Genomic_DNA"/>
</dbReference>
<proteinExistence type="predicted"/>
<evidence type="ECO:0000256" key="1">
    <source>
        <dbReference type="SAM" id="MobiDB-lite"/>
    </source>
</evidence>
<protein>
    <submittedName>
        <fullName evidence="2">Uncharacterized protein</fullName>
    </submittedName>
</protein>
<reference evidence="2" key="1">
    <citation type="submission" date="2022-02" db="EMBL/GenBank/DDBJ databases">
        <authorList>
            <person name="Henning P.M."/>
            <person name="McCubbin A.G."/>
            <person name="Shore J.S."/>
        </authorList>
    </citation>
    <scope>NUCLEOTIDE SEQUENCE</scope>
    <source>
        <strain evidence="2">F60SS</strain>
        <tissue evidence="2">Leaves</tissue>
    </source>
</reference>
<evidence type="ECO:0000313" key="3">
    <source>
        <dbReference type="Proteomes" id="UP001141552"/>
    </source>
</evidence>
<dbReference type="Proteomes" id="UP001141552">
    <property type="component" value="Unassembled WGS sequence"/>
</dbReference>
<feature type="non-terminal residue" evidence="2">
    <location>
        <position position="58"/>
    </location>
</feature>
<comment type="caution">
    <text evidence="2">The sequence shown here is derived from an EMBL/GenBank/DDBJ whole genome shotgun (WGS) entry which is preliminary data.</text>
</comment>